<proteinExistence type="predicted"/>
<evidence type="ECO:0000313" key="7">
    <source>
        <dbReference type="Proteomes" id="UP001634394"/>
    </source>
</evidence>
<organism evidence="6 7">
    <name type="scientific">Sinanodonta woodiana</name>
    <name type="common">Chinese pond mussel</name>
    <name type="synonym">Anodonta woodiana</name>
    <dbReference type="NCBI Taxonomy" id="1069815"/>
    <lineage>
        <taxon>Eukaryota</taxon>
        <taxon>Metazoa</taxon>
        <taxon>Spiralia</taxon>
        <taxon>Lophotrochozoa</taxon>
        <taxon>Mollusca</taxon>
        <taxon>Bivalvia</taxon>
        <taxon>Autobranchia</taxon>
        <taxon>Heteroconchia</taxon>
        <taxon>Palaeoheterodonta</taxon>
        <taxon>Unionida</taxon>
        <taxon>Unionoidea</taxon>
        <taxon>Unionidae</taxon>
        <taxon>Unioninae</taxon>
        <taxon>Sinanodonta</taxon>
    </lineage>
</organism>
<evidence type="ECO:0000256" key="2">
    <source>
        <dbReference type="PROSITE-ProRule" id="PRU00302"/>
    </source>
</evidence>
<reference evidence="6 7" key="1">
    <citation type="submission" date="2024-11" db="EMBL/GenBank/DDBJ databases">
        <title>Chromosome-level genome assembly of the freshwater bivalve Anodonta woodiana.</title>
        <authorList>
            <person name="Chen X."/>
        </authorList>
    </citation>
    <scope>NUCLEOTIDE SEQUENCE [LARGE SCALE GENOMIC DNA]</scope>
    <source>
        <strain evidence="6">MN2024</strain>
        <tissue evidence="6">Gills</tissue>
    </source>
</reference>
<evidence type="ECO:0000256" key="1">
    <source>
        <dbReference type="ARBA" id="ARBA00023157"/>
    </source>
</evidence>
<gene>
    <name evidence="6" type="ORF">ACJMK2_017304</name>
</gene>
<feature type="disulfide bond" evidence="2">
    <location>
        <begin position="113"/>
        <end position="140"/>
    </location>
</feature>
<keyword evidence="3" id="KW-1133">Transmembrane helix</keyword>
<keyword evidence="7" id="KW-1185">Reference proteome</keyword>
<evidence type="ECO:0000256" key="3">
    <source>
        <dbReference type="SAM" id="Phobius"/>
    </source>
</evidence>
<dbReference type="EMBL" id="JBJQND010000015">
    <property type="protein sequence ID" value="KAL3853794.1"/>
    <property type="molecule type" value="Genomic_DNA"/>
</dbReference>
<protein>
    <recommendedName>
        <fullName evidence="5">Sushi domain-containing protein</fullName>
    </recommendedName>
</protein>
<accession>A0ABD3UWG7</accession>
<evidence type="ECO:0000259" key="5">
    <source>
        <dbReference type="PROSITE" id="PS50923"/>
    </source>
</evidence>
<evidence type="ECO:0000256" key="4">
    <source>
        <dbReference type="SAM" id="SignalP"/>
    </source>
</evidence>
<sequence>MYGKFGFSMNGFVYFLMWSMFNFNVSCVTCPEKISGGYINPFCNRLPGKSCLFICYPEFVQKGQLLTCGNNGSWIQDTNSICIKSVPCPAILNNGYIQSSCSRLPGDSCTFYCKPGFVKRGNQLTCGKDGMWIEDTNSICIKSIACPDEFNGGYIAPFCSRLPGKSCTFYCYPEFAKIGDWLTCGSNGSWIQDTNSNCVKSVTCPEKISGGYISPFCNRLPGNSCLFLCYPEFVQKGHLLTCGNNGSWIQDTNSICIKSDTCPDTISGGYIDPLCDRLPGDSCIFYCYKTFVKEGYLLTCGNNRLWIPDTNSSCIKSVEQTSSSSEPSSTGGQAHVSLIMAIFTPFLLTMTVIIILCLAVWLARRSSVRNSQRVPYHAGATCLNLTTRRQQPNTDVINSVSSFESPSYNGIYVRSFDQRIPSISSSCRYYKPPPSYSEIHIATNEAPPSYKEAVRDNTNFNMYI</sequence>
<keyword evidence="4" id="KW-0732">Signal</keyword>
<feature type="chain" id="PRO_5044754892" description="Sushi domain-containing protein" evidence="4">
    <location>
        <begin position="28"/>
        <end position="464"/>
    </location>
</feature>
<keyword evidence="2" id="KW-0768">Sushi</keyword>
<name>A0ABD3UWG7_SINWO</name>
<evidence type="ECO:0000313" key="6">
    <source>
        <dbReference type="EMBL" id="KAL3853794.1"/>
    </source>
</evidence>
<comment type="caution">
    <text evidence="2">Lacks conserved residue(s) required for the propagation of feature annotation.</text>
</comment>
<dbReference type="InterPro" id="IPR000436">
    <property type="entry name" value="Sushi_SCR_CCP_dom"/>
</dbReference>
<dbReference type="PROSITE" id="PS50923">
    <property type="entry name" value="SUSHI"/>
    <property type="match status" value="1"/>
</dbReference>
<dbReference type="Proteomes" id="UP001634394">
    <property type="component" value="Unassembled WGS sequence"/>
</dbReference>
<dbReference type="Pfam" id="PF00084">
    <property type="entry name" value="Sushi"/>
    <property type="match status" value="1"/>
</dbReference>
<dbReference type="Gene3D" id="2.10.70.10">
    <property type="entry name" value="Complement Module, domain 1"/>
    <property type="match status" value="1"/>
</dbReference>
<feature type="transmembrane region" description="Helical" evidence="3">
    <location>
        <begin position="338"/>
        <end position="363"/>
    </location>
</feature>
<dbReference type="SMART" id="SM00032">
    <property type="entry name" value="CCP"/>
    <property type="match status" value="5"/>
</dbReference>
<dbReference type="CDD" id="cd00033">
    <property type="entry name" value="CCP"/>
    <property type="match status" value="1"/>
</dbReference>
<dbReference type="SUPFAM" id="SSF57535">
    <property type="entry name" value="Complement control module/SCR domain"/>
    <property type="match status" value="1"/>
</dbReference>
<feature type="domain" description="Sushi" evidence="5">
    <location>
        <begin position="86"/>
        <end position="142"/>
    </location>
</feature>
<keyword evidence="1 2" id="KW-1015">Disulfide bond</keyword>
<keyword evidence="3" id="KW-0472">Membrane</keyword>
<dbReference type="InterPro" id="IPR035976">
    <property type="entry name" value="Sushi/SCR/CCP_sf"/>
</dbReference>
<feature type="signal peptide" evidence="4">
    <location>
        <begin position="1"/>
        <end position="27"/>
    </location>
</feature>
<comment type="caution">
    <text evidence="6">The sequence shown here is derived from an EMBL/GenBank/DDBJ whole genome shotgun (WGS) entry which is preliminary data.</text>
</comment>
<dbReference type="AlphaFoldDB" id="A0ABD3UWG7"/>
<keyword evidence="3" id="KW-0812">Transmembrane</keyword>